<dbReference type="EMBL" id="BAAANO010000002">
    <property type="protein sequence ID" value="GAA1998310.1"/>
    <property type="molecule type" value="Genomic_DNA"/>
</dbReference>
<feature type="transmembrane region" description="Helical" evidence="2">
    <location>
        <begin position="77"/>
        <end position="94"/>
    </location>
</feature>
<protein>
    <submittedName>
        <fullName evidence="3">Uncharacterized protein</fullName>
    </submittedName>
</protein>
<dbReference type="RefSeq" id="WP_344306115.1">
    <property type="nucleotide sequence ID" value="NZ_BAAANO010000002.1"/>
</dbReference>
<feature type="transmembrane region" description="Helical" evidence="2">
    <location>
        <begin position="170"/>
        <end position="188"/>
    </location>
</feature>
<gene>
    <name evidence="3" type="ORF">GCM10009755_01960</name>
</gene>
<keyword evidence="2" id="KW-0472">Membrane</keyword>
<evidence type="ECO:0000256" key="1">
    <source>
        <dbReference type="SAM" id="MobiDB-lite"/>
    </source>
</evidence>
<feature type="compositionally biased region" description="Low complexity" evidence="1">
    <location>
        <begin position="46"/>
        <end position="60"/>
    </location>
</feature>
<accession>A0ABN2T4W9</accession>
<feature type="region of interest" description="Disordered" evidence="1">
    <location>
        <begin position="1"/>
        <end position="61"/>
    </location>
</feature>
<feature type="transmembrane region" description="Helical" evidence="2">
    <location>
        <begin position="225"/>
        <end position="242"/>
    </location>
</feature>
<keyword evidence="2" id="KW-0812">Transmembrane</keyword>
<feature type="compositionally biased region" description="Low complexity" evidence="1">
    <location>
        <begin position="27"/>
        <end position="38"/>
    </location>
</feature>
<feature type="transmembrane region" description="Helical" evidence="2">
    <location>
        <begin position="248"/>
        <end position="268"/>
    </location>
</feature>
<proteinExistence type="predicted"/>
<comment type="caution">
    <text evidence="3">The sequence shown here is derived from an EMBL/GenBank/DDBJ whole genome shotgun (WGS) entry which is preliminary data.</text>
</comment>
<evidence type="ECO:0000313" key="4">
    <source>
        <dbReference type="Proteomes" id="UP001500755"/>
    </source>
</evidence>
<keyword evidence="2" id="KW-1133">Transmembrane helix</keyword>
<evidence type="ECO:0000313" key="3">
    <source>
        <dbReference type="EMBL" id="GAA1998310.1"/>
    </source>
</evidence>
<evidence type="ECO:0000256" key="2">
    <source>
        <dbReference type="SAM" id="Phobius"/>
    </source>
</evidence>
<dbReference type="Proteomes" id="UP001500755">
    <property type="component" value="Unassembled WGS sequence"/>
</dbReference>
<reference evidence="3 4" key="1">
    <citation type="journal article" date="2019" name="Int. J. Syst. Evol. Microbiol.">
        <title>The Global Catalogue of Microorganisms (GCM) 10K type strain sequencing project: providing services to taxonomists for standard genome sequencing and annotation.</title>
        <authorList>
            <consortium name="The Broad Institute Genomics Platform"/>
            <consortium name="The Broad Institute Genome Sequencing Center for Infectious Disease"/>
            <person name="Wu L."/>
            <person name="Ma J."/>
        </authorList>
    </citation>
    <scope>NUCLEOTIDE SEQUENCE [LARGE SCALE GENOMIC DNA]</scope>
    <source>
        <strain evidence="3 4">JCM 14546</strain>
    </source>
</reference>
<feature type="compositionally biased region" description="Basic and acidic residues" evidence="1">
    <location>
        <begin position="1"/>
        <end position="13"/>
    </location>
</feature>
<feature type="transmembrane region" description="Helical" evidence="2">
    <location>
        <begin position="194"/>
        <end position="213"/>
    </location>
</feature>
<name>A0ABN2T4W9_9MICO</name>
<sequence>MTENAHENKDSRNPDSPQHGAAGPDVPTTGSSDTPGTSGTPGGTPTGAPADDAPASDAPANGVTAGKALDRTLGTWMFVRGAWGFVFGIATVFWPRVPLSGMTQLSVTVGTADLLLLVFLVGSALLLVAEGIALGRSVTGSTRASGTTNASGASKAPEAISAQAATLRTARFGQAIVTIPGLVFLVLADIPAELRAAVAVWSLLHGLLELWVWSNQRSKPMASDFLIGAVLHVGLGIVIFAASTMGALTVLGSAGAVVTVASVLYMLGGYSRRSRARS</sequence>
<feature type="transmembrane region" description="Helical" evidence="2">
    <location>
        <begin position="114"/>
        <end position="134"/>
    </location>
</feature>
<organism evidence="3 4">
    <name type="scientific">Brevibacterium samyangense</name>
    <dbReference type="NCBI Taxonomy" id="366888"/>
    <lineage>
        <taxon>Bacteria</taxon>
        <taxon>Bacillati</taxon>
        <taxon>Actinomycetota</taxon>
        <taxon>Actinomycetes</taxon>
        <taxon>Micrococcales</taxon>
        <taxon>Brevibacteriaceae</taxon>
        <taxon>Brevibacterium</taxon>
    </lineage>
</organism>
<keyword evidence="4" id="KW-1185">Reference proteome</keyword>